<evidence type="ECO:0008006" key="2">
    <source>
        <dbReference type="Google" id="ProtNLM"/>
    </source>
</evidence>
<reference evidence="1" key="1">
    <citation type="journal article" date="2012" name="PLoS ONE">
        <title>Gene sets for utilization of primary and secondary nutrition supplies in the distal gut of endangered iberian lynx.</title>
        <authorList>
            <person name="Alcaide M."/>
            <person name="Messina E."/>
            <person name="Richter M."/>
            <person name="Bargiela R."/>
            <person name="Peplies J."/>
            <person name="Huws S.A."/>
            <person name="Newbold C.J."/>
            <person name="Golyshin P.N."/>
            <person name="Simon M.A."/>
            <person name="Lopez G."/>
            <person name="Yakimov M.M."/>
            <person name="Ferrer M."/>
        </authorList>
    </citation>
    <scope>NUCLEOTIDE SEQUENCE</scope>
</reference>
<proteinExistence type="predicted"/>
<protein>
    <recommendedName>
        <fullName evidence="2">Glycosyltransferase</fullName>
    </recommendedName>
</protein>
<organism evidence="1">
    <name type="scientific">gut metagenome</name>
    <dbReference type="NCBI Taxonomy" id="749906"/>
    <lineage>
        <taxon>unclassified sequences</taxon>
        <taxon>metagenomes</taxon>
        <taxon>organismal metagenomes</taxon>
    </lineage>
</organism>
<sequence>MQLFCIGVLGQYLAKTYMEVKKRPNYIVRETEEDDK</sequence>
<evidence type="ECO:0000313" key="1">
    <source>
        <dbReference type="EMBL" id="EJX02380.1"/>
    </source>
</evidence>
<accession>J9GQN4</accession>
<gene>
    <name evidence="1" type="ORF">EVA_09513</name>
</gene>
<comment type="caution">
    <text evidence="1">The sequence shown here is derived from an EMBL/GenBank/DDBJ whole genome shotgun (WGS) entry which is preliminary data.</text>
</comment>
<dbReference type="AlphaFoldDB" id="J9GQN4"/>
<name>J9GQN4_9ZZZZ</name>
<dbReference type="EMBL" id="AMCI01002565">
    <property type="protein sequence ID" value="EJX02380.1"/>
    <property type="molecule type" value="Genomic_DNA"/>
</dbReference>